<dbReference type="RefSeq" id="XP_001020850.2">
    <property type="nucleotide sequence ID" value="XM_001020850.2"/>
</dbReference>
<evidence type="ECO:0000313" key="3">
    <source>
        <dbReference type="Proteomes" id="UP000009168"/>
    </source>
</evidence>
<dbReference type="GeneID" id="7825458"/>
<reference evidence="3" key="1">
    <citation type="journal article" date="2006" name="PLoS Biol.">
        <title>Macronuclear genome sequence of the ciliate Tetrahymena thermophila, a model eukaryote.</title>
        <authorList>
            <person name="Eisen J.A."/>
            <person name="Coyne R.S."/>
            <person name="Wu M."/>
            <person name="Wu D."/>
            <person name="Thiagarajan M."/>
            <person name="Wortman J.R."/>
            <person name="Badger J.H."/>
            <person name="Ren Q."/>
            <person name="Amedeo P."/>
            <person name="Jones K.M."/>
            <person name="Tallon L.J."/>
            <person name="Delcher A.L."/>
            <person name="Salzberg S.L."/>
            <person name="Silva J.C."/>
            <person name="Haas B.J."/>
            <person name="Majoros W.H."/>
            <person name="Farzad M."/>
            <person name="Carlton J.M."/>
            <person name="Smith R.K. Jr."/>
            <person name="Garg J."/>
            <person name="Pearlman R.E."/>
            <person name="Karrer K.M."/>
            <person name="Sun L."/>
            <person name="Manning G."/>
            <person name="Elde N.C."/>
            <person name="Turkewitz A.P."/>
            <person name="Asai D.J."/>
            <person name="Wilkes D.E."/>
            <person name="Wang Y."/>
            <person name="Cai H."/>
            <person name="Collins K."/>
            <person name="Stewart B.A."/>
            <person name="Lee S.R."/>
            <person name="Wilamowska K."/>
            <person name="Weinberg Z."/>
            <person name="Ruzzo W.L."/>
            <person name="Wloga D."/>
            <person name="Gaertig J."/>
            <person name="Frankel J."/>
            <person name="Tsao C.-C."/>
            <person name="Gorovsky M.A."/>
            <person name="Keeling P.J."/>
            <person name="Waller R.F."/>
            <person name="Patron N.J."/>
            <person name="Cherry J.M."/>
            <person name="Stover N.A."/>
            <person name="Krieger C.J."/>
            <person name="del Toro C."/>
            <person name="Ryder H.F."/>
            <person name="Williamson S.C."/>
            <person name="Barbeau R.A."/>
            <person name="Hamilton E.P."/>
            <person name="Orias E."/>
        </authorList>
    </citation>
    <scope>NUCLEOTIDE SEQUENCE [LARGE SCALE GENOMIC DNA]</scope>
    <source>
        <strain evidence="3">SB210</strain>
    </source>
</reference>
<evidence type="ECO:0000313" key="2">
    <source>
        <dbReference type="EMBL" id="EAS00605.2"/>
    </source>
</evidence>
<dbReference type="InParanoid" id="I7LW21"/>
<gene>
    <name evidence="2" type="ORF">TTHERM_00411560</name>
</gene>
<dbReference type="KEGG" id="tet:TTHERM_00411560"/>
<dbReference type="EMBL" id="GG662612">
    <property type="protein sequence ID" value="EAS00605.2"/>
    <property type="molecule type" value="Genomic_DNA"/>
</dbReference>
<dbReference type="OrthoDB" id="292682at2759"/>
<feature type="region of interest" description="Disordered" evidence="1">
    <location>
        <begin position="898"/>
        <end position="920"/>
    </location>
</feature>
<sequence length="2057" mass="241749">MNKLYKGAQNIFVKKVNETIKIQNLSKNIRGFERKYQYLDSLIRYSELCLTGGTRAPSYGTDLSNLCLEILGKDNHIWFTEFGSNDELIVLDQKIEYFLQNCLLIIENSKQVQKIILMSLTQLSCIDYPRDQRVQTLGYRCITILKNILSKGNELKDLVEKSILEIIIQNIKIENWFMISDIQVSGVISFLEVPNIANLFIVDEEIFPLMHKWICQITDFIGNKKLCYNDNDDEDQDERDDQNQNDQKGNLLQNNTQQLKFSKNFHKAHQILQLIDICMSNKHLISKFIQDDTDKNYFLKMYYNFLNEVNLQFLKLVYQGEQFITYYQFQITLLSLIEKFNIVIEEQLFEPYSSSKINYEQSLSKIQIASLINMQEEKETLSIVKLPQDEIEKYTFFTIKHIEWQIGSEYDSFQTTKFQESMDQLVNAVKDDSKILEKNKKVTIMKHFAQLIRTAGSFQGQYYQKQPVGQKIKGQQKEQSSIQKLQKKFQKVYSMPMLDPLVLSACCKFIQYYFKYHMFQQVDSLKKFLSHIQNCTNLLQYLDLDNKPFEELIQLGQLHLPHEIFFKHYNQDLQDNSEEEYYEIQVNNPVVMSAVYDILDLFNFFYQKGNNDFKISRKAIKPIKDANSITKQIKKEVRELLDQKQRKGILLKLLELNDVNIRIQACRQLLSLKTIRGEKTGQLNWNLNDLSLLLSRLSFLFSSQKGAKKEQDISFIILIFCKFYTEVEPQYVEEIIQEIGQFQYDTMLDILEDALVYSFAMNEAQSQNNSDLCISTVFLMKKLISIKVIREQTQREQNLKRIKNCICYEGETFDESFPPLQIEDLCQNIGIILECFENKGVQNDSLLAFRLIKKLADILEGATYKLQENTSQLQEQEEFSNLNNQISKAQQLYQLNLNKSQSGGGGRNKSLSFQKNEPKGVQKIKDNLSEAEKIDGMIHQLKRIRQHSISLTSDQENSVTTLTSDIIKNLESQRRNAIQILTQEKANATLKKTVNQMFPLSDKNSKNFFKLDAKNEIKNSSADFDSKLQENNENNSNFTSIKDFQSIRSYTRFNLIQLIKEECTLWDRKQKFQIDQSYFTLFQIQHNLFSSQQGLSRILTFLQPDHRYVLLMSKTNLIQRILYPEQFPQKAQDQKESQKNLDFAKQVSDILLMGQKHTKLTQNQLNQYNFELFDSEDDNFSYNQMFYNIITNVTDVILLKMFIKPKPIDNQTSSDIKHRMQITQKNKKSIILSAFLRCIYFSIKSSPNDEIKESAINQAKNIQTFYKISILCKENGFIKASLGCKFLTICRLIFKHYHKMAITQLQERGPSKQSHMKQYQQLSINDDYQDQDYQEGQFKNWSPLEQIELYIATLQSIQEMVGLLYQGIFKFKVIQKQDIMLIKEIVKTLQIILEQVNSLDSVNKVFTENSKHIKNKQVQHPSLNLYPHKRHIQFIVQQLFNTTMINQLSQIFMFPYDNLDQENRKNLNLATQIYTEFFGSYFSLSQGDYHKEVCTLNYSQLILNYEQKSQVNQAFIQKMMECCLESNLSINLIDEFYVKDILISQEREILYCWSWVYIRKDEEKDNPYQKMLLLLTNYGIYIVDVQIGTKCNQCYLGSLCTDKYKVEYIILFSLQSSDSRQRPTQPLTLQNYFSGFSNQQIRLSCSFSQQTMFSQKQQIKQNMLIIFRSLEKGNQFLKVLNKLIPSKHQTSNNFLSFIYSCLFSTDNVHKYHFNDQVSSIDSPNSSFDQELSIQDANLDMQKQQHKHQIKSKNSLQFFVAVQQKEQHTSHKQKIISHEITILASDLNFQDEILVIKEKPSAIFKFQQNYNQVLQYYYFKNHMESIKDIISQDNINYSSVAQEFSVNSDRLYENVMKCFDIKRVNLKCFAKFEFPNQSDSVVNIAVSQNIFTFDAEKHTKISKTKVLIVDKGDDYVDIEFRPRFQHLNQTNLELVLTSELSRQELQIIVQQSVDSNKKNQSNQQLNEDFTSQLKHLMRQQQLDGHQNKKQINKKQLATSSIRRFSKLKETVNNKIIPKIYNSQLNQLGSLQHIKEEQNDFDISINQQIEQDKSQQDLF</sequence>
<protein>
    <submittedName>
        <fullName evidence="2">Uncharacterized protein</fullName>
    </submittedName>
</protein>
<name>I7LW21_TETTS</name>
<accession>I7LW21</accession>
<dbReference type="Proteomes" id="UP000009168">
    <property type="component" value="Unassembled WGS sequence"/>
</dbReference>
<evidence type="ECO:0000256" key="1">
    <source>
        <dbReference type="SAM" id="MobiDB-lite"/>
    </source>
</evidence>
<proteinExistence type="predicted"/>
<organism evidence="2 3">
    <name type="scientific">Tetrahymena thermophila (strain SB210)</name>
    <dbReference type="NCBI Taxonomy" id="312017"/>
    <lineage>
        <taxon>Eukaryota</taxon>
        <taxon>Sar</taxon>
        <taxon>Alveolata</taxon>
        <taxon>Ciliophora</taxon>
        <taxon>Intramacronucleata</taxon>
        <taxon>Oligohymenophorea</taxon>
        <taxon>Hymenostomatida</taxon>
        <taxon>Tetrahymenina</taxon>
        <taxon>Tetrahymenidae</taxon>
        <taxon>Tetrahymena</taxon>
    </lineage>
</organism>
<keyword evidence="3" id="KW-1185">Reference proteome</keyword>